<dbReference type="EMBL" id="CAJNJQ010005181">
    <property type="protein sequence ID" value="CAE7216909.1"/>
    <property type="molecule type" value="Genomic_DNA"/>
</dbReference>
<dbReference type="Gene3D" id="2.170.270.10">
    <property type="entry name" value="SET domain"/>
    <property type="match status" value="1"/>
</dbReference>
<dbReference type="PROSITE" id="PS50280">
    <property type="entry name" value="SET"/>
    <property type="match status" value="1"/>
</dbReference>
<evidence type="ECO:0000259" key="1">
    <source>
        <dbReference type="PROSITE" id="PS50280"/>
    </source>
</evidence>
<protein>
    <recommendedName>
        <fullName evidence="1">SET domain-containing protein</fullName>
    </recommendedName>
</protein>
<dbReference type="InterPro" id="IPR053201">
    <property type="entry name" value="Flavunoidine_N-MTase"/>
</dbReference>
<dbReference type="InterPro" id="IPR046341">
    <property type="entry name" value="SET_dom_sf"/>
</dbReference>
<dbReference type="AlphaFoldDB" id="A0A8H3E9E8"/>
<accession>A0A8H3E9E8</accession>
<gene>
    <name evidence="2" type="ORF">RDB_LOCUS161165</name>
</gene>
<dbReference type="PANTHER" id="PTHR12350:SF19">
    <property type="entry name" value="SET DOMAIN-CONTAINING PROTEIN"/>
    <property type="match status" value="1"/>
</dbReference>
<dbReference type="PANTHER" id="PTHR12350">
    <property type="entry name" value="HISTONE-LYSINE N-METHYLTRANSFERASE-RELATED"/>
    <property type="match status" value="1"/>
</dbReference>
<organism evidence="2 3">
    <name type="scientific">Rhizoctonia solani</name>
    <dbReference type="NCBI Taxonomy" id="456999"/>
    <lineage>
        <taxon>Eukaryota</taxon>
        <taxon>Fungi</taxon>
        <taxon>Dikarya</taxon>
        <taxon>Basidiomycota</taxon>
        <taxon>Agaricomycotina</taxon>
        <taxon>Agaricomycetes</taxon>
        <taxon>Cantharellales</taxon>
        <taxon>Ceratobasidiaceae</taxon>
        <taxon>Rhizoctonia</taxon>
    </lineage>
</organism>
<dbReference type="Proteomes" id="UP000663827">
    <property type="component" value="Unassembled WGS sequence"/>
</dbReference>
<evidence type="ECO:0000313" key="3">
    <source>
        <dbReference type="Proteomes" id="UP000663827"/>
    </source>
</evidence>
<proteinExistence type="predicted"/>
<feature type="domain" description="SET" evidence="1">
    <location>
        <begin position="40"/>
        <end position="150"/>
    </location>
</feature>
<name>A0A8H3E9E8_9AGAM</name>
<comment type="caution">
    <text evidence="2">The sequence shown here is derived from an EMBL/GenBank/DDBJ whole genome shotgun (WGS) entry which is preliminary data.</text>
</comment>
<dbReference type="Pfam" id="PF00856">
    <property type="entry name" value="SET"/>
    <property type="match status" value="1"/>
</dbReference>
<dbReference type="InterPro" id="IPR001214">
    <property type="entry name" value="SET_dom"/>
</dbReference>
<dbReference type="SUPFAM" id="SSF82199">
    <property type="entry name" value="SET domain"/>
    <property type="match status" value="1"/>
</dbReference>
<sequence>MLRSIPFFASLNYALDLIKLSGLSLADSFPRSPHSKMTTNPEELFQYPELLKVNAKPGERNSWLIALKHFKAGEIITHLTGTTPTKYSWSSVRYGAGPDDHIELNSVLLYVNHSCSPNAAFDVSSSDKADWNFRALRDIQPGDDLTYFYPSTEWHMDGFQCWCGEKNCLGWPRGSQALSREEIVERGRGFINTHISILLDRRDNQRN</sequence>
<reference evidence="2" key="1">
    <citation type="submission" date="2021-01" db="EMBL/GenBank/DDBJ databases">
        <authorList>
            <person name="Kaushik A."/>
        </authorList>
    </citation>
    <scope>NUCLEOTIDE SEQUENCE</scope>
    <source>
        <strain evidence="2">AG5</strain>
    </source>
</reference>
<evidence type="ECO:0000313" key="2">
    <source>
        <dbReference type="EMBL" id="CAE7216909.1"/>
    </source>
</evidence>